<feature type="compositionally biased region" description="Basic and acidic residues" evidence="5">
    <location>
        <begin position="376"/>
        <end position="393"/>
    </location>
</feature>
<dbReference type="AlphaFoldDB" id="A0A6A5YJG9"/>
<keyword evidence="8" id="KW-1185">Reference proteome</keyword>
<keyword evidence="3 6" id="KW-1133">Transmembrane helix</keyword>
<evidence type="ECO:0000313" key="7">
    <source>
        <dbReference type="EMBL" id="KAF2107123.1"/>
    </source>
</evidence>
<dbReference type="Gene3D" id="1.20.58.340">
    <property type="entry name" value="Magnesium transport protein CorA, transmembrane region"/>
    <property type="match status" value="1"/>
</dbReference>
<dbReference type="InterPro" id="IPR045863">
    <property type="entry name" value="CorA_TM1_TM2"/>
</dbReference>
<evidence type="ECO:0000313" key="8">
    <source>
        <dbReference type="Proteomes" id="UP000799770"/>
    </source>
</evidence>
<reference evidence="7" key="1">
    <citation type="journal article" date="2020" name="Stud. Mycol.">
        <title>101 Dothideomycetes genomes: a test case for predicting lifestyles and emergence of pathogens.</title>
        <authorList>
            <person name="Haridas S."/>
            <person name="Albert R."/>
            <person name="Binder M."/>
            <person name="Bloem J."/>
            <person name="Labutti K."/>
            <person name="Salamov A."/>
            <person name="Andreopoulos B."/>
            <person name="Baker S."/>
            <person name="Barry K."/>
            <person name="Bills G."/>
            <person name="Bluhm B."/>
            <person name="Cannon C."/>
            <person name="Castanera R."/>
            <person name="Culley D."/>
            <person name="Daum C."/>
            <person name="Ezra D."/>
            <person name="Gonzalez J."/>
            <person name="Henrissat B."/>
            <person name="Kuo A."/>
            <person name="Liang C."/>
            <person name="Lipzen A."/>
            <person name="Lutzoni F."/>
            <person name="Magnuson J."/>
            <person name="Mondo S."/>
            <person name="Nolan M."/>
            <person name="Ohm R."/>
            <person name="Pangilinan J."/>
            <person name="Park H.-J."/>
            <person name="Ramirez L."/>
            <person name="Alfaro M."/>
            <person name="Sun H."/>
            <person name="Tritt A."/>
            <person name="Yoshinaga Y."/>
            <person name="Zwiers L.-H."/>
            <person name="Turgeon B."/>
            <person name="Goodwin S."/>
            <person name="Spatafora J."/>
            <person name="Crous P."/>
            <person name="Grigoriev I."/>
        </authorList>
    </citation>
    <scope>NUCLEOTIDE SEQUENCE</scope>
    <source>
        <strain evidence="7">CBS 627.86</strain>
    </source>
</reference>
<name>A0A6A5YJG9_9PLEO</name>
<evidence type="ECO:0000256" key="4">
    <source>
        <dbReference type="ARBA" id="ARBA00023136"/>
    </source>
</evidence>
<evidence type="ECO:0000256" key="2">
    <source>
        <dbReference type="ARBA" id="ARBA00022692"/>
    </source>
</evidence>
<feature type="region of interest" description="Disordered" evidence="5">
    <location>
        <begin position="376"/>
        <end position="403"/>
    </location>
</feature>
<proteinExistence type="predicted"/>
<dbReference type="EMBL" id="ML977356">
    <property type="protein sequence ID" value="KAF2107123.1"/>
    <property type="molecule type" value="Genomic_DNA"/>
</dbReference>
<keyword evidence="2 6" id="KW-0812">Transmembrane</keyword>
<dbReference type="SUPFAM" id="SSF144083">
    <property type="entry name" value="Magnesium transport protein CorA, transmembrane region"/>
    <property type="match status" value="1"/>
</dbReference>
<evidence type="ECO:0000256" key="5">
    <source>
        <dbReference type="SAM" id="MobiDB-lite"/>
    </source>
</evidence>
<dbReference type="GO" id="GO:0016020">
    <property type="term" value="C:membrane"/>
    <property type="evidence" value="ECO:0007669"/>
    <property type="project" value="UniProtKB-SubCell"/>
</dbReference>
<protein>
    <submittedName>
        <fullName evidence="7">Uncharacterized protein</fullName>
    </submittedName>
</protein>
<feature type="transmembrane region" description="Helical" evidence="6">
    <location>
        <begin position="307"/>
        <end position="325"/>
    </location>
</feature>
<gene>
    <name evidence="7" type="ORF">BDV96DRAFT_305680</name>
</gene>
<accession>A0A6A5YJG9</accession>
<sequence>MGSVMGHKQLGARDIKSWFLPFPPEQFRRIVNTLQLPIQYLHIRSKGGTQCGGCIFNTSRDDGGRITRISSIIRPAHGSSINHSSNWGFTTTWDACTGRTTAILDGMTKHDVKDLKDYLKAASPLLRHPLALPEILLHMIQVHLNERIRAPEEEAFFKWERKTGISRINASPEDNARNIWDWKFPEFTSATNAANKFNTTICYLTRRFAFATQLAKRQLELLKELESFKFVNADIEKEIRNASWSRKERLQNRIYQLETYEHQVHCMGERNKNLVTVLYTVLSQKDSSTQVAIARAVRIDSTFMRTIAYLTLVFLPGAYIATIFGMNFFGFDSQTRRLVVSDTFWHYWVVNVPFTLAVMLVWKVLVLREQERARKEAEGRGSNEAAEEGHDGALEGTQGRGMGSKELLRSLKGLRKRIGKDSGVVEEREVDENV</sequence>
<comment type="subcellular location">
    <subcellularLocation>
        <location evidence="1">Membrane</location>
        <topology evidence="1">Multi-pass membrane protein</topology>
    </subcellularLocation>
</comment>
<dbReference type="OrthoDB" id="2830640at2759"/>
<evidence type="ECO:0000256" key="1">
    <source>
        <dbReference type="ARBA" id="ARBA00004141"/>
    </source>
</evidence>
<dbReference type="Proteomes" id="UP000799770">
    <property type="component" value="Unassembled WGS sequence"/>
</dbReference>
<feature type="transmembrane region" description="Helical" evidence="6">
    <location>
        <begin position="345"/>
        <end position="365"/>
    </location>
</feature>
<evidence type="ECO:0000256" key="3">
    <source>
        <dbReference type="ARBA" id="ARBA00022989"/>
    </source>
</evidence>
<organism evidence="7 8">
    <name type="scientific">Lophiotrema nucula</name>
    <dbReference type="NCBI Taxonomy" id="690887"/>
    <lineage>
        <taxon>Eukaryota</taxon>
        <taxon>Fungi</taxon>
        <taxon>Dikarya</taxon>
        <taxon>Ascomycota</taxon>
        <taxon>Pezizomycotina</taxon>
        <taxon>Dothideomycetes</taxon>
        <taxon>Pleosporomycetidae</taxon>
        <taxon>Pleosporales</taxon>
        <taxon>Lophiotremataceae</taxon>
        <taxon>Lophiotrema</taxon>
    </lineage>
</organism>
<evidence type="ECO:0000256" key="6">
    <source>
        <dbReference type="SAM" id="Phobius"/>
    </source>
</evidence>
<keyword evidence="4 6" id="KW-0472">Membrane</keyword>